<evidence type="ECO:0000313" key="1">
    <source>
        <dbReference type="EMBL" id="MQA52588.1"/>
    </source>
</evidence>
<proteinExistence type="predicted"/>
<dbReference type="EMBL" id="WHUV01000001">
    <property type="protein sequence ID" value="MQA52588.1"/>
    <property type="molecule type" value="Genomic_DNA"/>
</dbReference>
<sequence>MEIMVKITFSPIYAPTFDLLKTLNVEGYKLTVNGKEFDFSPLEKGYELSLEAIGSELFTDKAVMSTDGVLSITLLMPYDEATATDAIRFPVPVTVTAAGPVDIPTNHPAQPPVTPTVEDDHGLLAEQENLH</sequence>
<reference evidence="1 2" key="1">
    <citation type="submission" date="2019-10" db="EMBL/GenBank/DDBJ databases">
        <title>Pseudomonas dajingensis sp. nov., isolated from the profound head ulcers of farmed Murray cod (Maccullochella peelii peelii).</title>
        <authorList>
            <person name="Liu Y."/>
        </authorList>
    </citation>
    <scope>NUCLEOTIDE SEQUENCE [LARGE SCALE GENOMIC DNA]</scope>
    <source>
        <strain evidence="1 2">MC042</strain>
    </source>
</reference>
<gene>
    <name evidence="1" type="ORF">GDH07_04505</name>
</gene>
<accession>A0A7X1U366</accession>
<dbReference type="RefSeq" id="WP_152896776.1">
    <property type="nucleotide sequence ID" value="NZ_WHUV01000001.1"/>
</dbReference>
<name>A0A7X1U366_9PSED</name>
<comment type="caution">
    <text evidence="1">The sequence shown here is derived from an EMBL/GenBank/DDBJ whole genome shotgun (WGS) entry which is preliminary data.</text>
</comment>
<dbReference type="Proteomes" id="UP000486534">
    <property type="component" value="Unassembled WGS sequence"/>
</dbReference>
<organism evidence="1 2">
    <name type="scientific">Pseudomonas piscis</name>
    <dbReference type="NCBI Taxonomy" id="2614538"/>
    <lineage>
        <taxon>Bacteria</taxon>
        <taxon>Pseudomonadati</taxon>
        <taxon>Pseudomonadota</taxon>
        <taxon>Gammaproteobacteria</taxon>
        <taxon>Pseudomonadales</taxon>
        <taxon>Pseudomonadaceae</taxon>
        <taxon>Pseudomonas</taxon>
    </lineage>
</organism>
<evidence type="ECO:0000313" key="2">
    <source>
        <dbReference type="Proteomes" id="UP000486534"/>
    </source>
</evidence>
<protein>
    <submittedName>
        <fullName evidence="1">Uncharacterized protein</fullName>
    </submittedName>
</protein>
<dbReference type="AlphaFoldDB" id="A0A7X1U366"/>